<accession>A0AAE3Y5I4</accession>
<reference evidence="1" key="1">
    <citation type="submission" date="2023-07" db="EMBL/GenBank/DDBJ databases">
        <title>Sorghum-associated microbial communities from plants grown in Nebraska, USA.</title>
        <authorList>
            <person name="Schachtman D."/>
        </authorList>
    </citation>
    <scope>NUCLEOTIDE SEQUENCE</scope>
    <source>
        <strain evidence="1">DS2360</strain>
    </source>
</reference>
<organism evidence="1 2">
    <name type="scientific">Chryseobacterium rhizosphaerae</name>
    <dbReference type="NCBI Taxonomy" id="395937"/>
    <lineage>
        <taxon>Bacteria</taxon>
        <taxon>Pseudomonadati</taxon>
        <taxon>Bacteroidota</taxon>
        <taxon>Flavobacteriia</taxon>
        <taxon>Flavobacteriales</taxon>
        <taxon>Weeksellaceae</taxon>
        <taxon>Chryseobacterium group</taxon>
        <taxon>Chryseobacterium</taxon>
    </lineage>
</organism>
<evidence type="ECO:0000313" key="2">
    <source>
        <dbReference type="Proteomes" id="UP001184861"/>
    </source>
</evidence>
<protein>
    <submittedName>
        <fullName evidence="1">Uncharacterized protein</fullName>
    </submittedName>
</protein>
<gene>
    <name evidence="1" type="ORF">J2787_001163</name>
</gene>
<dbReference type="Proteomes" id="UP001184861">
    <property type="component" value="Unassembled WGS sequence"/>
</dbReference>
<name>A0AAE3Y5I4_9FLAO</name>
<dbReference type="AlphaFoldDB" id="A0AAE3Y5I4"/>
<dbReference type="EMBL" id="JAVDQY010000001">
    <property type="protein sequence ID" value="MDR6525793.1"/>
    <property type="molecule type" value="Genomic_DNA"/>
</dbReference>
<proteinExistence type="predicted"/>
<sequence>MIKKIVKVSGFEISGYYAFDERNKVIITTQNFPQIINDELIIDVGKRFSYKKSISYYKIKGGKIDYINIVYPALYEYKDLKIIKSLSGKIQAFVELINFDFIEVPSNNGGEKYERNPNKYCIKRISIY</sequence>
<comment type="caution">
    <text evidence="1">The sequence shown here is derived from an EMBL/GenBank/DDBJ whole genome shotgun (WGS) entry which is preliminary data.</text>
</comment>
<dbReference type="RefSeq" id="WP_309945290.1">
    <property type="nucleotide sequence ID" value="NZ_JAVDQY010000001.1"/>
</dbReference>
<evidence type="ECO:0000313" key="1">
    <source>
        <dbReference type="EMBL" id="MDR6525793.1"/>
    </source>
</evidence>